<gene>
    <name evidence="2" type="ORF">V6N11_044186</name>
</gene>
<keyword evidence="3" id="KW-1185">Reference proteome</keyword>
<dbReference type="PANTHER" id="PTHR34427:SF5">
    <property type="entry name" value="DUF4283 DOMAIN-CONTAINING PROTEIN"/>
    <property type="match status" value="1"/>
</dbReference>
<proteinExistence type="predicted"/>
<dbReference type="PANTHER" id="PTHR34427">
    <property type="entry name" value="DUF4283 DOMAIN PROTEIN"/>
    <property type="match status" value="1"/>
</dbReference>
<evidence type="ECO:0008006" key="4">
    <source>
        <dbReference type="Google" id="ProtNLM"/>
    </source>
</evidence>
<dbReference type="Proteomes" id="UP001396334">
    <property type="component" value="Unassembled WGS sequence"/>
</dbReference>
<organism evidence="2 3">
    <name type="scientific">Hibiscus sabdariffa</name>
    <name type="common">roselle</name>
    <dbReference type="NCBI Taxonomy" id="183260"/>
    <lineage>
        <taxon>Eukaryota</taxon>
        <taxon>Viridiplantae</taxon>
        <taxon>Streptophyta</taxon>
        <taxon>Embryophyta</taxon>
        <taxon>Tracheophyta</taxon>
        <taxon>Spermatophyta</taxon>
        <taxon>Magnoliopsida</taxon>
        <taxon>eudicotyledons</taxon>
        <taxon>Gunneridae</taxon>
        <taxon>Pentapetalae</taxon>
        <taxon>rosids</taxon>
        <taxon>malvids</taxon>
        <taxon>Malvales</taxon>
        <taxon>Malvaceae</taxon>
        <taxon>Malvoideae</taxon>
        <taxon>Hibiscus</taxon>
    </lineage>
</organism>
<evidence type="ECO:0000313" key="3">
    <source>
        <dbReference type="Proteomes" id="UP001396334"/>
    </source>
</evidence>
<reference evidence="2 3" key="1">
    <citation type="journal article" date="2024" name="G3 (Bethesda)">
        <title>Genome assembly of Hibiscus sabdariffa L. provides insights into metabolisms of medicinal natural products.</title>
        <authorList>
            <person name="Kim T."/>
        </authorList>
    </citation>
    <scope>NUCLEOTIDE SEQUENCE [LARGE SCALE GENOMIC DNA]</scope>
    <source>
        <strain evidence="2">TK-2024</strain>
        <tissue evidence="2">Old leaves</tissue>
    </source>
</reference>
<protein>
    <recommendedName>
        <fullName evidence="4">DUF4283 domain-containing protein</fullName>
    </recommendedName>
</protein>
<evidence type="ECO:0000313" key="2">
    <source>
        <dbReference type="EMBL" id="KAK9011334.1"/>
    </source>
</evidence>
<feature type="region of interest" description="Disordered" evidence="1">
    <location>
        <begin position="40"/>
        <end position="67"/>
    </location>
</feature>
<evidence type="ECO:0000256" key="1">
    <source>
        <dbReference type="SAM" id="MobiDB-lite"/>
    </source>
</evidence>
<comment type="caution">
    <text evidence="2">The sequence shown here is derived from an EMBL/GenBank/DDBJ whole genome shotgun (WGS) entry which is preliminary data.</text>
</comment>
<name>A0ABR2RF17_9ROSI</name>
<accession>A0ABR2RF17</accession>
<dbReference type="EMBL" id="JBBPBN010000023">
    <property type="protein sequence ID" value="KAK9011334.1"/>
    <property type="molecule type" value="Genomic_DNA"/>
</dbReference>
<sequence length="285" mass="32335">MSSETEAIRVRDCLHGRWIHGSRIRVNFAERDSRNQFLRRKRRDYKSTSVPQDNGEKGRPSSLEGGVDGLSAEHRVLRRVEGLVTEDSLLVLQRCSIGWCRNPISNSSLAEEMRLGNVLGVHVMRLVGSRVLLIFDSIEVRQQVMVSGALDRWFSQVVDWSVEGSALECRRVWISVFGVPVHAWSRDTFKRLVSHWGSLIVLEEATVEPSSFERGRMLVETSVLDRIEERLELSVDGHIFPIRITESDTLLQGPRVYGMFDSRSSSEEVASRGAEDLCPQELEEG</sequence>